<proteinExistence type="predicted"/>
<gene>
    <name evidence="2" type="ORF">VP01_2607g5</name>
</gene>
<evidence type="ECO:0000313" key="2">
    <source>
        <dbReference type="EMBL" id="KNZ55702.1"/>
    </source>
</evidence>
<feature type="region of interest" description="Disordered" evidence="1">
    <location>
        <begin position="1"/>
        <end position="65"/>
    </location>
</feature>
<accession>A0A0L6V570</accession>
<evidence type="ECO:0000313" key="3">
    <source>
        <dbReference type="Proteomes" id="UP000037035"/>
    </source>
</evidence>
<dbReference type="STRING" id="27349.A0A0L6V570"/>
<feature type="non-terminal residue" evidence="2">
    <location>
        <position position="291"/>
    </location>
</feature>
<dbReference type="AlphaFoldDB" id="A0A0L6V570"/>
<keyword evidence="3" id="KW-1185">Reference proteome</keyword>
<organism evidence="2 3">
    <name type="scientific">Puccinia sorghi</name>
    <dbReference type="NCBI Taxonomy" id="27349"/>
    <lineage>
        <taxon>Eukaryota</taxon>
        <taxon>Fungi</taxon>
        <taxon>Dikarya</taxon>
        <taxon>Basidiomycota</taxon>
        <taxon>Pucciniomycotina</taxon>
        <taxon>Pucciniomycetes</taxon>
        <taxon>Pucciniales</taxon>
        <taxon>Pucciniaceae</taxon>
        <taxon>Puccinia</taxon>
    </lineage>
</organism>
<dbReference type="VEuPathDB" id="FungiDB:VP01_2607g5"/>
<dbReference type="EMBL" id="LAVV01007510">
    <property type="protein sequence ID" value="KNZ55702.1"/>
    <property type="molecule type" value="Genomic_DNA"/>
</dbReference>
<evidence type="ECO:0000256" key="1">
    <source>
        <dbReference type="SAM" id="MobiDB-lite"/>
    </source>
</evidence>
<protein>
    <submittedName>
        <fullName evidence="2">Uncharacterized protein</fullName>
    </submittedName>
</protein>
<feature type="compositionally biased region" description="Basic and acidic residues" evidence="1">
    <location>
        <begin position="41"/>
        <end position="61"/>
    </location>
</feature>
<sequence length="291" mass="31373">MAKIKKKTKPAPSPASTSASQPAPSQAVATQPPSQALTSGKQKEKGKEKQKETEPTPHRFVDSSLPVDVSSPVSAINLCRTLTTEEIIEYKKALVILESKGAGRGPASSELGTLMHDMVDRFFFWVTNEKEKVQDGSHYKLAESLSPELMVAPRLGSFHSLLKASGAKWSDKEKCSGSWQTLLTMFSRLPGENIPHYSNNTSIKMLIRAALTRVNQAVVDSLSQITTTFAPVEATNTPSQLAGIRAAEIFLCKKIQGYGGTAPSTGAYQSGSDGLGFLLKRIHEMLLGVAL</sequence>
<dbReference type="Proteomes" id="UP000037035">
    <property type="component" value="Unassembled WGS sequence"/>
</dbReference>
<name>A0A0L6V570_9BASI</name>
<feature type="compositionally biased region" description="Low complexity" evidence="1">
    <location>
        <begin position="14"/>
        <end position="36"/>
    </location>
</feature>
<reference evidence="2 3" key="1">
    <citation type="submission" date="2015-08" db="EMBL/GenBank/DDBJ databases">
        <title>Next Generation Sequencing and Analysis of the Genome of Puccinia sorghi L Schw, the Causal Agent of Maize Common Rust.</title>
        <authorList>
            <person name="Rochi L."/>
            <person name="Burguener G."/>
            <person name="Darino M."/>
            <person name="Turjanski A."/>
            <person name="Kreff E."/>
            <person name="Dieguez M.J."/>
            <person name="Sacco F."/>
        </authorList>
    </citation>
    <scope>NUCLEOTIDE SEQUENCE [LARGE SCALE GENOMIC DNA]</scope>
    <source>
        <strain evidence="2 3">RO10H11247</strain>
    </source>
</reference>
<comment type="caution">
    <text evidence="2">The sequence shown here is derived from an EMBL/GenBank/DDBJ whole genome shotgun (WGS) entry which is preliminary data.</text>
</comment>